<evidence type="ECO:0000256" key="1">
    <source>
        <dbReference type="SAM" id="MobiDB-lite"/>
    </source>
</evidence>
<dbReference type="Pfam" id="PF13560">
    <property type="entry name" value="HTH_31"/>
    <property type="match status" value="1"/>
</dbReference>
<proteinExistence type="predicted"/>
<name>A0ABR8L3E7_9ACTN</name>
<reference evidence="3 4" key="1">
    <citation type="submission" date="2020-09" db="EMBL/GenBank/DDBJ databases">
        <title>Actinomycete isolated from the Camponotus japonicus Mayr.</title>
        <authorList>
            <person name="Gong X."/>
        </authorList>
    </citation>
    <scope>NUCLEOTIDE SEQUENCE [LARGE SCALE GENOMIC DNA]</scope>
    <source>
        <strain evidence="3 4">2C-HV3</strain>
    </source>
</reference>
<dbReference type="Proteomes" id="UP000653231">
    <property type="component" value="Unassembled WGS sequence"/>
</dbReference>
<feature type="region of interest" description="Disordered" evidence="1">
    <location>
        <begin position="88"/>
        <end position="140"/>
    </location>
</feature>
<dbReference type="EMBL" id="JACXRZ010000014">
    <property type="protein sequence ID" value="MBD3145477.1"/>
    <property type="molecule type" value="Genomic_DNA"/>
</dbReference>
<sequence length="140" mass="14963">MGRPERHLSPEEGPVQAFAVALRRLREEAGSPTYRALSERAHYSPTVLSQAASGRVFPSLEVTLAFVRACGGDEEAWAGRWHRVGAEISGRTAEPPEPARAGGGPSSPAPGAAEAVSPAEDGGGRGEPWWRAWRRARSRP</sequence>
<dbReference type="RefSeq" id="WP_191052919.1">
    <property type="nucleotide sequence ID" value="NZ_JACXRZ010000014.1"/>
</dbReference>
<evidence type="ECO:0000313" key="3">
    <source>
        <dbReference type="EMBL" id="MBD3145477.1"/>
    </source>
</evidence>
<organism evidence="3 4">
    <name type="scientific">Microbispora bryophytorum subsp. camponoti</name>
    <dbReference type="NCBI Taxonomy" id="1677852"/>
    <lineage>
        <taxon>Bacteria</taxon>
        <taxon>Bacillati</taxon>
        <taxon>Actinomycetota</taxon>
        <taxon>Actinomycetes</taxon>
        <taxon>Streptosporangiales</taxon>
        <taxon>Streptosporangiaceae</taxon>
        <taxon>Microbispora</taxon>
    </lineage>
</organism>
<dbReference type="InterPro" id="IPR001387">
    <property type="entry name" value="Cro/C1-type_HTH"/>
</dbReference>
<dbReference type="SUPFAM" id="SSF47413">
    <property type="entry name" value="lambda repressor-like DNA-binding domains"/>
    <property type="match status" value="1"/>
</dbReference>
<accession>A0ABR8L3E7</accession>
<feature type="compositionally biased region" description="Low complexity" evidence="1">
    <location>
        <begin position="109"/>
        <end position="120"/>
    </location>
</feature>
<feature type="domain" description="HTH cro/C1-type" evidence="2">
    <location>
        <begin position="21"/>
        <end position="77"/>
    </location>
</feature>
<protein>
    <submittedName>
        <fullName evidence="3">Helix-turn-helix transcriptional regulator</fullName>
    </submittedName>
</protein>
<gene>
    <name evidence="3" type="ORF">IEQ31_20110</name>
</gene>
<evidence type="ECO:0000259" key="2">
    <source>
        <dbReference type="SMART" id="SM00530"/>
    </source>
</evidence>
<comment type="caution">
    <text evidence="3">The sequence shown here is derived from an EMBL/GenBank/DDBJ whole genome shotgun (WGS) entry which is preliminary data.</text>
</comment>
<dbReference type="InterPro" id="IPR010982">
    <property type="entry name" value="Lambda_DNA-bd_dom_sf"/>
</dbReference>
<keyword evidence="4" id="KW-1185">Reference proteome</keyword>
<dbReference type="CDD" id="cd00093">
    <property type="entry name" value="HTH_XRE"/>
    <property type="match status" value="1"/>
</dbReference>
<evidence type="ECO:0000313" key="4">
    <source>
        <dbReference type="Proteomes" id="UP000653231"/>
    </source>
</evidence>
<dbReference type="SMART" id="SM00530">
    <property type="entry name" value="HTH_XRE"/>
    <property type="match status" value="1"/>
</dbReference>
<dbReference type="Gene3D" id="1.10.260.40">
    <property type="entry name" value="lambda repressor-like DNA-binding domains"/>
    <property type="match status" value="1"/>
</dbReference>